<keyword evidence="4" id="KW-1185">Reference proteome</keyword>
<dbReference type="CDD" id="cd07012">
    <property type="entry name" value="PBP2_Bug_TTT"/>
    <property type="match status" value="1"/>
</dbReference>
<dbReference type="Proteomes" id="UP001524642">
    <property type="component" value="Unassembled WGS sequence"/>
</dbReference>
<name>A0ABT1X9Y6_9PROT</name>
<proteinExistence type="inferred from homology"/>
<comment type="caution">
    <text evidence="3">The sequence shown here is derived from an EMBL/GenBank/DDBJ whole genome shotgun (WGS) entry which is preliminary data.</text>
</comment>
<dbReference type="InterPro" id="IPR042100">
    <property type="entry name" value="Bug_dom1"/>
</dbReference>
<dbReference type="InterPro" id="IPR005064">
    <property type="entry name" value="BUG"/>
</dbReference>
<dbReference type="PANTHER" id="PTHR42928">
    <property type="entry name" value="TRICARBOXYLATE-BINDING PROTEIN"/>
    <property type="match status" value="1"/>
</dbReference>
<evidence type="ECO:0000313" key="4">
    <source>
        <dbReference type="Proteomes" id="UP001524642"/>
    </source>
</evidence>
<keyword evidence="2" id="KW-0732">Signal</keyword>
<feature type="chain" id="PRO_5046860992" evidence="2">
    <location>
        <begin position="20"/>
        <end position="320"/>
    </location>
</feature>
<evidence type="ECO:0000256" key="1">
    <source>
        <dbReference type="ARBA" id="ARBA00006987"/>
    </source>
</evidence>
<dbReference type="Gene3D" id="3.40.190.150">
    <property type="entry name" value="Bordetella uptake gene, domain 1"/>
    <property type="match status" value="1"/>
</dbReference>
<dbReference type="RefSeq" id="WP_257718564.1">
    <property type="nucleotide sequence ID" value="NZ_JANJOU010000026.1"/>
</dbReference>
<evidence type="ECO:0000313" key="3">
    <source>
        <dbReference type="EMBL" id="MCR0984912.1"/>
    </source>
</evidence>
<dbReference type="Pfam" id="PF03401">
    <property type="entry name" value="TctC"/>
    <property type="match status" value="1"/>
</dbReference>
<dbReference type="Gene3D" id="3.40.190.10">
    <property type="entry name" value="Periplasmic binding protein-like II"/>
    <property type="match status" value="1"/>
</dbReference>
<sequence>MFKWIAAAIGVLGAWAAQAQPPGQDWPNRTIRVISPYAPGGAADATARLAGQELQRILGQTVVVENRSGASGTIGGEVVRQAAPDGYTLLASPSSHILARHVLRAAPYDPQADFTPVARFAEGPMLVLVNPAMPAGTIAEALPLVRANPSRFTFGLGGLGAASHLAVLQFLRQAGVDLAMVAYRGSAPALTDLVSGNIQLMIDPGGFPLVQDGRLKALAITGSRRHPLLPGVPTAAESGMPGLEMVGWYGLWGPKDLPVPIVARLNAAMVQAVQQPAVVQRLYALGLVPASSTPAALVQYIQEDLARSATLLQEAHYQPE</sequence>
<evidence type="ECO:0000256" key="2">
    <source>
        <dbReference type="SAM" id="SignalP"/>
    </source>
</evidence>
<reference evidence="3 4" key="1">
    <citation type="submission" date="2022-06" db="EMBL/GenBank/DDBJ databases">
        <title>Roseomonas CN29.</title>
        <authorList>
            <person name="Cheng Y."/>
            <person name="He X."/>
        </authorList>
    </citation>
    <scope>NUCLEOTIDE SEQUENCE [LARGE SCALE GENOMIC DNA]</scope>
    <source>
        <strain evidence="3 4">CN29</strain>
    </source>
</reference>
<gene>
    <name evidence="3" type="ORF">NRP21_22905</name>
</gene>
<organism evidence="3 4">
    <name type="scientific">Roseomonas populi</name>
    <dbReference type="NCBI Taxonomy" id="3121582"/>
    <lineage>
        <taxon>Bacteria</taxon>
        <taxon>Pseudomonadati</taxon>
        <taxon>Pseudomonadota</taxon>
        <taxon>Alphaproteobacteria</taxon>
        <taxon>Acetobacterales</taxon>
        <taxon>Roseomonadaceae</taxon>
        <taxon>Roseomonas</taxon>
    </lineage>
</organism>
<dbReference type="PANTHER" id="PTHR42928:SF5">
    <property type="entry name" value="BLR1237 PROTEIN"/>
    <property type="match status" value="1"/>
</dbReference>
<dbReference type="EMBL" id="JANJOU010000026">
    <property type="protein sequence ID" value="MCR0984912.1"/>
    <property type="molecule type" value="Genomic_DNA"/>
</dbReference>
<protein>
    <submittedName>
        <fullName evidence="3">Tripartite tricarboxylate transporter substrate binding protein</fullName>
    </submittedName>
</protein>
<dbReference type="PIRSF" id="PIRSF017082">
    <property type="entry name" value="YflP"/>
    <property type="match status" value="1"/>
</dbReference>
<dbReference type="SUPFAM" id="SSF53850">
    <property type="entry name" value="Periplasmic binding protein-like II"/>
    <property type="match status" value="1"/>
</dbReference>
<feature type="signal peptide" evidence="2">
    <location>
        <begin position="1"/>
        <end position="19"/>
    </location>
</feature>
<comment type="similarity">
    <text evidence="1">Belongs to the UPF0065 (bug) family.</text>
</comment>
<accession>A0ABT1X9Y6</accession>